<proteinExistence type="inferred from homology"/>
<evidence type="ECO:0000256" key="4">
    <source>
        <dbReference type="ARBA" id="ARBA00023002"/>
    </source>
</evidence>
<dbReference type="InterPro" id="IPR007867">
    <property type="entry name" value="GMC_OxRtase_C"/>
</dbReference>
<keyword evidence="4" id="KW-0560">Oxidoreductase</keyword>
<evidence type="ECO:0000259" key="6">
    <source>
        <dbReference type="Pfam" id="PF00732"/>
    </source>
</evidence>
<reference evidence="8 9" key="1">
    <citation type="submission" date="2019-04" db="EMBL/GenBank/DDBJ databases">
        <title>High contiguity whole genome sequence and gene annotation resource for two Venturia nashicola isolates.</title>
        <authorList>
            <person name="Prokchorchik M."/>
            <person name="Won K."/>
            <person name="Lee Y."/>
            <person name="Choi E.D."/>
            <person name="Segonzac C."/>
            <person name="Sohn K.H."/>
        </authorList>
    </citation>
    <scope>NUCLEOTIDE SEQUENCE [LARGE SCALE GENOMIC DNA]</scope>
    <source>
        <strain evidence="8 9">PRI2</strain>
    </source>
</reference>
<dbReference type="Pfam" id="PF05199">
    <property type="entry name" value="GMC_oxred_C"/>
    <property type="match status" value="1"/>
</dbReference>
<comment type="caution">
    <text evidence="8">The sequence shown here is derived from an EMBL/GenBank/DDBJ whole genome shotgun (WGS) entry which is preliminary data.</text>
</comment>
<evidence type="ECO:0000256" key="1">
    <source>
        <dbReference type="ARBA" id="ARBA00010790"/>
    </source>
</evidence>
<dbReference type="STRING" id="86259.A0A4Z1P7D0"/>
<dbReference type="PANTHER" id="PTHR46056">
    <property type="entry name" value="LONG-CHAIN-ALCOHOL OXIDASE"/>
    <property type="match status" value="1"/>
</dbReference>
<evidence type="ECO:0000313" key="8">
    <source>
        <dbReference type="EMBL" id="TID17953.1"/>
    </source>
</evidence>
<keyword evidence="3" id="KW-0274">FAD</keyword>
<evidence type="ECO:0000256" key="5">
    <source>
        <dbReference type="SAM" id="MobiDB-lite"/>
    </source>
</evidence>
<dbReference type="GO" id="GO:0050660">
    <property type="term" value="F:flavin adenine dinucleotide binding"/>
    <property type="evidence" value="ECO:0007669"/>
    <property type="project" value="InterPro"/>
</dbReference>
<dbReference type="GO" id="GO:0016614">
    <property type="term" value="F:oxidoreductase activity, acting on CH-OH group of donors"/>
    <property type="evidence" value="ECO:0007669"/>
    <property type="project" value="InterPro"/>
</dbReference>
<dbReference type="InterPro" id="IPR036188">
    <property type="entry name" value="FAD/NAD-bd_sf"/>
</dbReference>
<dbReference type="Proteomes" id="UP000298493">
    <property type="component" value="Unassembled WGS sequence"/>
</dbReference>
<evidence type="ECO:0000259" key="7">
    <source>
        <dbReference type="Pfam" id="PF05199"/>
    </source>
</evidence>
<dbReference type="InterPro" id="IPR000172">
    <property type="entry name" value="GMC_OxRdtase_N"/>
</dbReference>
<organism evidence="8 9">
    <name type="scientific">Venturia nashicola</name>
    <dbReference type="NCBI Taxonomy" id="86259"/>
    <lineage>
        <taxon>Eukaryota</taxon>
        <taxon>Fungi</taxon>
        <taxon>Dikarya</taxon>
        <taxon>Ascomycota</taxon>
        <taxon>Pezizomycotina</taxon>
        <taxon>Dothideomycetes</taxon>
        <taxon>Pleosporomycetidae</taxon>
        <taxon>Venturiales</taxon>
        <taxon>Venturiaceae</taxon>
        <taxon>Venturia</taxon>
    </lineage>
</organism>
<sequence>MADQVEQMVETVVPRKASPQAPLPEIDPLTKSQWRTLMAFADTVIPSVVQENRGKTYFKEAALPSGQYAAALSNLEHHVLRDEHRGIAETYLAERPSQLPEFRANVHRFIGLYTPRALAQLLAVGLDLLDYRLTSLFMTGYPSSFADQPVHVREKIILSWTGAKIPIYRQLFKQLTMLVKQNWVKSSPTLYTLLNFPYVPVHLKPGKTFEFEFIQVPPGSSAEVIETDVIIVGSGCGSAVSAKNLAEAGHRVLVVDKAYHWPAEHLPMKEADGWNHMFMGGGAMFSDDATTCVIAGGVWGGGGTINWSACLQTQGFVRREWASDDLPFFTSSEFQDSLDRVCDRMGASAAHIKHNPGNDVLLEGARRLGWAAKPVPQNSGGAQHYCGYCTMGCGSCEKQGPVVSFLPDAAKAGAHFMEGFDVRCILFAQKNGKKVATGVEGIWTSRDEHGGVAGTPLVQRRVIIKAKRVIVSAGTMQSPLVLLRSGLKNRWIGRNLRLHPVSFIGATYDEEVRPWEGGILTAVVNEYENQDQQGHGTKLEAVTMLPSGWLSFLTWTGGVDYKLLAPRMKNMVGHFAIQRDTGSGQVYPDPHDGRPRIVYAPTKKDRAHLMEGMLALAKINYVMGAREIFTTLPGTSIFTRPANQEFISAEKDAAFQDWLQEVRKRGLPDPDTIFVSAHQMGTCRMASSAKKGVVDSKGKVFGVDEGLYVIDASVFPSASGVNPMVTNMALSDWLSRNVAKDLRLGTSYRASL</sequence>
<accession>A0A4Z1P7D0</accession>
<dbReference type="EMBL" id="SNSC02000015">
    <property type="protein sequence ID" value="TID17953.1"/>
    <property type="molecule type" value="Genomic_DNA"/>
</dbReference>
<keyword evidence="9" id="KW-1185">Reference proteome</keyword>
<dbReference type="AlphaFoldDB" id="A0A4Z1P7D0"/>
<evidence type="ECO:0000256" key="2">
    <source>
        <dbReference type="ARBA" id="ARBA00022630"/>
    </source>
</evidence>
<evidence type="ECO:0000256" key="3">
    <source>
        <dbReference type="ARBA" id="ARBA00022827"/>
    </source>
</evidence>
<dbReference type="PANTHER" id="PTHR46056:SF12">
    <property type="entry name" value="LONG-CHAIN-ALCOHOL OXIDASE"/>
    <property type="match status" value="1"/>
</dbReference>
<evidence type="ECO:0000313" key="9">
    <source>
        <dbReference type="Proteomes" id="UP000298493"/>
    </source>
</evidence>
<feature type="domain" description="Glucose-methanol-choline oxidoreductase C-terminal" evidence="7">
    <location>
        <begin position="591"/>
        <end position="730"/>
    </location>
</feature>
<feature type="domain" description="Glucose-methanol-choline oxidoreductase N-terminal" evidence="6">
    <location>
        <begin position="276"/>
        <end position="501"/>
    </location>
</feature>
<dbReference type="Pfam" id="PF00732">
    <property type="entry name" value="GMC_oxred_N"/>
    <property type="match status" value="1"/>
</dbReference>
<name>A0A4Z1P7D0_9PEZI</name>
<comment type="similarity">
    <text evidence="1">Belongs to the GMC oxidoreductase family.</text>
</comment>
<dbReference type="Gene3D" id="3.50.50.60">
    <property type="entry name" value="FAD/NAD(P)-binding domain"/>
    <property type="match status" value="2"/>
</dbReference>
<dbReference type="SUPFAM" id="SSF51905">
    <property type="entry name" value="FAD/NAD(P)-binding domain"/>
    <property type="match status" value="1"/>
</dbReference>
<keyword evidence="2" id="KW-0285">Flavoprotein</keyword>
<protein>
    <submittedName>
        <fullName evidence="8">GMC oxidoreductase</fullName>
    </submittedName>
</protein>
<gene>
    <name evidence="8" type="ORF">E6O75_ATG10598</name>
</gene>
<feature type="region of interest" description="Disordered" evidence="5">
    <location>
        <begin position="1"/>
        <end position="26"/>
    </location>
</feature>